<keyword evidence="1 10" id="KW-0963">Cytoplasm</keyword>
<comment type="function">
    <text evidence="10 11">Involved in cell wall formation. Catalyzes the final step in the synthesis of UDP-N-acetylmuramoyl-pentapeptide, the precursor of murein.</text>
</comment>
<dbReference type="RefSeq" id="WP_264851693.1">
    <property type="nucleotide sequence ID" value="NZ_BRXR01000001.1"/>
</dbReference>
<dbReference type="InterPro" id="IPR013221">
    <property type="entry name" value="Mur_ligase_cen"/>
</dbReference>
<evidence type="ECO:0000256" key="9">
    <source>
        <dbReference type="ARBA" id="ARBA00023316"/>
    </source>
</evidence>
<sequence length="459" mass="51332">MEHITFDEIINAIDGEEYIKSNYMEYKSVSTDTRKIPKDSIFIALKGENFNANNFVKEASEKGASLCIVDEIKFDSSHLNPNTSIIKVENTKKALLKLAAYYRKKLNLKVIGITGSTGKTSTKDLVAAALSGKYKVFKTKGNFNNEIGLPLMIFQLDDSYDIAVLEMGMSNLNEIHNLAEVAEPDIALITNIGVSHLENLKTRENILKAKMEITDFFNEKSILIINTDNDLLATVENRLYSVLRTGIENGKDFKAVDINLDEKHINFRVVESNSYTSPIINIAIPGKHNILNTLLAIGCSRSLGMSYEEILDGLENLEVTSMRLDIVRGNKFTIIDDSYNASPDSMRAAIEVLATIEGKRKIAVLGTMRELGNTSYDLHKEIGEYAKIKGIDYIYTVGEYSEAYLAGFSNSNNSKNFNNIEEVIEHIKDIVSIEDVILVKASRSMKFENIVNNLKMINC</sequence>
<keyword evidence="8 10" id="KW-0131">Cell cycle</keyword>
<feature type="domain" description="Mur ligase central" evidence="13">
    <location>
        <begin position="113"/>
        <end position="299"/>
    </location>
</feature>
<comment type="subcellular location">
    <subcellularLocation>
        <location evidence="10 11">Cytoplasm</location>
    </subcellularLocation>
</comment>
<dbReference type="PANTHER" id="PTHR43024:SF1">
    <property type="entry name" value="UDP-N-ACETYLMURAMOYL-TRIPEPTIDE--D-ALANYL-D-ALANINE LIGASE"/>
    <property type="match status" value="1"/>
</dbReference>
<keyword evidence="5 10" id="KW-0067">ATP-binding</keyword>
<dbReference type="Proteomes" id="UP001208567">
    <property type="component" value="Unassembled WGS sequence"/>
</dbReference>
<feature type="domain" description="Mur ligase C-terminal" evidence="12">
    <location>
        <begin position="322"/>
        <end position="443"/>
    </location>
</feature>
<dbReference type="EMBL" id="BRXR01000001">
    <property type="protein sequence ID" value="GLC32390.1"/>
    <property type="molecule type" value="Genomic_DNA"/>
</dbReference>
<comment type="caution">
    <text evidence="14">The sequence shown here is derived from an EMBL/GenBank/DDBJ whole genome shotgun (WGS) entry which is preliminary data.</text>
</comment>
<evidence type="ECO:0000256" key="8">
    <source>
        <dbReference type="ARBA" id="ARBA00023306"/>
    </source>
</evidence>
<reference evidence="14 15" key="1">
    <citation type="journal article" date="2024" name="Int. J. Syst. Evol. Microbiol.">
        <title>Clostridium omnivorum sp. nov., isolated from anoxic soil under the treatment of reductive soil disinfestation.</title>
        <authorList>
            <person name="Ueki A."/>
            <person name="Tonouchi A."/>
            <person name="Kaku N."/>
            <person name="Honma S."/>
            <person name="Ueki K."/>
        </authorList>
    </citation>
    <scope>NUCLEOTIDE SEQUENCE [LARGE SCALE GENOMIC DNA]</scope>
    <source>
        <strain evidence="14 15">E14</strain>
    </source>
</reference>
<keyword evidence="4 10" id="KW-0547">Nucleotide-binding</keyword>
<proteinExistence type="inferred from homology"/>
<protein>
    <recommendedName>
        <fullName evidence="10 11">UDP-N-acetylmuramoyl-tripeptide--D-alanyl-D-alanine ligase</fullName>
        <ecNumber evidence="10 11">6.3.2.10</ecNumber>
    </recommendedName>
    <alternativeName>
        <fullName evidence="10">D-alanyl-D-alanine-adding enzyme</fullName>
    </alternativeName>
</protein>
<evidence type="ECO:0000256" key="11">
    <source>
        <dbReference type="RuleBase" id="RU004136"/>
    </source>
</evidence>
<dbReference type="InterPro" id="IPR005863">
    <property type="entry name" value="UDP-N-AcMur_synth"/>
</dbReference>
<dbReference type="SUPFAM" id="SSF53623">
    <property type="entry name" value="MurD-like peptide ligases, catalytic domain"/>
    <property type="match status" value="1"/>
</dbReference>
<accession>A0ABQ5NB10</accession>
<dbReference type="EC" id="6.3.2.10" evidence="10 11"/>
<dbReference type="Gene3D" id="3.40.1390.10">
    <property type="entry name" value="MurE/MurF, N-terminal domain"/>
    <property type="match status" value="1"/>
</dbReference>
<dbReference type="InterPro" id="IPR036565">
    <property type="entry name" value="Mur-like_cat_sf"/>
</dbReference>
<evidence type="ECO:0000259" key="12">
    <source>
        <dbReference type="Pfam" id="PF02875"/>
    </source>
</evidence>
<gene>
    <name evidence="14" type="primary">murF_2</name>
    <name evidence="10" type="synonym">murF</name>
    <name evidence="14" type="ORF">bsdE14_38000</name>
</gene>
<dbReference type="InterPro" id="IPR036615">
    <property type="entry name" value="Mur_ligase_C_dom_sf"/>
</dbReference>
<dbReference type="NCBIfam" id="TIGR01143">
    <property type="entry name" value="murF"/>
    <property type="match status" value="1"/>
</dbReference>
<comment type="catalytic activity">
    <reaction evidence="10 11">
        <text>D-alanyl-D-alanine + UDP-N-acetyl-alpha-D-muramoyl-L-alanyl-gamma-D-glutamyl-meso-2,6-diaminopimelate + ATP = UDP-N-acetyl-alpha-D-muramoyl-L-alanyl-gamma-D-glutamyl-meso-2,6-diaminopimeloyl-D-alanyl-D-alanine + ADP + phosphate + H(+)</text>
        <dbReference type="Rhea" id="RHEA:28374"/>
        <dbReference type="ChEBI" id="CHEBI:15378"/>
        <dbReference type="ChEBI" id="CHEBI:30616"/>
        <dbReference type="ChEBI" id="CHEBI:43474"/>
        <dbReference type="ChEBI" id="CHEBI:57822"/>
        <dbReference type="ChEBI" id="CHEBI:61386"/>
        <dbReference type="ChEBI" id="CHEBI:83905"/>
        <dbReference type="ChEBI" id="CHEBI:456216"/>
        <dbReference type="EC" id="6.3.2.10"/>
    </reaction>
</comment>
<dbReference type="HAMAP" id="MF_02019">
    <property type="entry name" value="MurF"/>
    <property type="match status" value="1"/>
</dbReference>
<evidence type="ECO:0000256" key="3">
    <source>
        <dbReference type="ARBA" id="ARBA00022618"/>
    </source>
</evidence>
<organism evidence="14 15">
    <name type="scientific">Clostridium omnivorum</name>
    <dbReference type="NCBI Taxonomy" id="1604902"/>
    <lineage>
        <taxon>Bacteria</taxon>
        <taxon>Bacillati</taxon>
        <taxon>Bacillota</taxon>
        <taxon>Clostridia</taxon>
        <taxon>Eubacteriales</taxon>
        <taxon>Clostridiaceae</taxon>
        <taxon>Clostridium</taxon>
    </lineage>
</organism>
<evidence type="ECO:0000259" key="13">
    <source>
        <dbReference type="Pfam" id="PF08245"/>
    </source>
</evidence>
<keyword evidence="2 10" id="KW-0436">Ligase</keyword>
<dbReference type="Gene3D" id="3.90.190.20">
    <property type="entry name" value="Mur ligase, C-terminal domain"/>
    <property type="match status" value="1"/>
</dbReference>
<dbReference type="InterPro" id="IPR051046">
    <property type="entry name" value="MurCDEF_CellWall_CoF430Synth"/>
</dbReference>
<keyword evidence="7 10" id="KW-0573">Peptidoglycan synthesis</keyword>
<evidence type="ECO:0000256" key="7">
    <source>
        <dbReference type="ARBA" id="ARBA00022984"/>
    </source>
</evidence>
<evidence type="ECO:0000256" key="1">
    <source>
        <dbReference type="ARBA" id="ARBA00022490"/>
    </source>
</evidence>
<evidence type="ECO:0000313" key="15">
    <source>
        <dbReference type="Proteomes" id="UP001208567"/>
    </source>
</evidence>
<dbReference type="Pfam" id="PF02875">
    <property type="entry name" value="Mur_ligase_C"/>
    <property type="match status" value="1"/>
</dbReference>
<dbReference type="GO" id="GO:0016874">
    <property type="term" value="F:ligase activity"/>
    <property type="evidence" value="ECO:0007669"/>
    <property type="project" value="UniProtKB-KW"/>
</dbReference>
<evidence type="ECO:0000256" key="2">
    <source>
        <dbReference type="ARBA" id="ARBA00022598"/>
    </source>
</evidence>
<dbReference type="Gene3D" id="3.40.1190.10">
    <property type="entry name" value="Mur-like, catalytic domain"/>
    <property type="match status" value="1"/>
</dbReference>
<evidence type="ECO:0000256" key="6">
    <source>
        <dbReference type="ARBA" id="ARBA00022960"/>
    </source>
</evidence>
<comment type="pathway">
    <text evidence="10 11">Cell wall biogenesis; peptidoglycan biosynthesis.</text>
</comment>
<evidence type="ECO:0000256" key="10">
    <source>
        <dbReference type="HAMAP-Rule" id="MF_02019"/>
    </source>
</evidence>
<evidence type="ECO:0000313" key="14">
    <source>
        <dbReference type="EMBL" id="GLC32390.1"/>
    </source>
</evidence>
<keyword evidence="3 10" id="KW-0132">Cell division</keyword>
<feature type="binding site" evidence="10">
    <location>
        <begin position="115"/>
        <end position="121"/>
    </location>
    <ligand>
        <name>ATP</name>
        <dbReference type="ChEBI" id="CHEBI:30616"/>
    </ligand>
</feature>
<evidence type="ECO:0000256" key="5">
    <source>
        <dbReference type="ARBA" id="ARBA00022840"/>
    </source>
</evidence>
<name>A0ABQ5NB10_9CLOT</name>
<comment type="similarity">
    <text evidence="10">Belongs to the MurCDEF family. MurF subfamily.</text>
</comment>
<dbReference type="Pfam" id="PF08245">
    <property type="entry name" value="Mur_ligase_M"/>
    <property type="match status" value="1"/>
</dbReference>
<dbReference type="SUPFAM" id="SSF53244">
    <property type="entry name" value="MurD-like peptide ligases, peptide-binding domain"/>
    <property type="match status" value="1"/>
</dbReference>
<dbReference type="PANTHER" id="PTHR43024">
    <property type="entry name" value="UDP-N-ACETYLMURAMOYL-TRIPEPTIDE--D-ALANYL-D-ALANINE LIGASE"/>
    <property type="match status" value="1"/>
</dbReference>
<evidence type="ECO:0000256" key="4">
    <source>
        <dbReference type="ARBA" id="ARBA00022741"/>
    </source>
</evidence>
<dbReference type="InterPro" id="IPR004101">
    <property type="entry name" value="Mur_ligase_C"/>
</dbReference>
<keyword evidence="6 10" id="KW-0133">Cell shape</keyword>
<dbReference type="InterPro" id="IPR035911">
    <property type="entry name" value="MurE/MurF_N"/>
</dbReference>
<keyword evidence="9 10" id="KW-0961">Cell wall biogenesis/degradation</keyword>
<keyword evidence="15" id="KW-1185">Reference proteome</keyword>
<dbReference type="SUPFAM" id="SSF63418">
    <property type="entry name" value="MurE/MurF N-terminal domain"/>
    <property type="match status" value="1"/>
</dbReference>